<keyword evidence="2" id="KW-1185">Reference proteome</keyword>
<proteinExistence type="predicted"/>
<dbReference type="InterPro" id="IPR025737">
    <property type="entry name" value="FApF"/>
</dbReference>
<comment type="caution">
    <text evidence="1">The sequence shown here is derived from an EMBL/GenBank/DDBJ whole genome shotgun (WGS) entry which is preliminary data.</text>
</comment>
<evidence type="ECO:0000313" key="1">
    <source>
        <dbReference type="EMBL" id="NMM47381.1"/>
    </source>
</evidence>
<dbReference type="AlphaFoldDB" id="A0A848IVW0"/>
<evidence type="ECO:0000313" key="2">
    <source>
        <dbReference type="Proteomes" id="UP000559010"/>
    </source>
</evidence>
<protein>
    <submittedName>
        <fullName evidence="1">Transporter</fullName>
    </submittedName>
</protein>
<dbReference type="Proteomes" id="UP000559010">
    <property type="component" value="Unassembled WGS sequence"/>
</dbReference>
<accession>A0A848IVW0</accession>
<reference evidence="1 2" key="1">
    <citation type="submission" date="2020-04" db="EMBL/GenBank/DDBJ databases">
        <title>Flammeovirgaceae bacterium KN852 isolated from deep sea.</title>
        <authorList>
            <person name="Zhang D.-C."/>
        </authorList>
    </citation>
    <scope>NUCLEOTIDE SEQUENCE [LARGE SCALE GENOMIC DNA]</scope>
    <source>
        <strain evidence="1 2">KN852</strain>
    </source>
</reference>
<gene>
    <name evidence="1" type="ORF">HH304_03150</name>
</gene>
<sequence length="345" mass="38792">MKSPAYLLNLLSNVLKGVILSLAFQFPIGIDAQVVSPIQGGHYSIGIKNNRDMATPPSGIFILWYNAFVSGDSYYDRNGHKYESIRLDQINPNLKNITVDPEINAYATIPTIFWASSFEILGGAKYMAGVSLGNTNAKFSIITERPGIIIDTTYTRTSEDRVSGLTDLFVAPLGLSWEFNKMDITFLYGFYAPTGRYESGASDNIGLGFWTNQFQGYMYYYPVSDKSTALSAGLTYELNGKIKDIDVNPGNRLSLEWGVSQYLSNRFEVGIMGGHNWQISEDSGNDVYWDQKYLDKKNSLLFNAGYWLIEDNLFLNAKYGFDYGLKQRMKNNSFLLNIIFVPGQK</sequence>
<organism evidence="1 2">
    <name type="scientific">Marinigracilibium pacificum</name>
    <dbReference type="NCBI Taxonomy" id="2729599"/>
    <lineage>
        <taxon>Bacteria</taxon>
        <taxon>Pseudomonadati</taxon>
        <taxon>Bacteroidota</taxon>
        <taxon>Cytophagia</taxon>
        <taxon>Cytophagales</taxon>
        <taxon>Flammeovirgaceae</taxon>
        <taxon>Marinigracilibium</taxon>
    </lineage>
</organism>
<dbReference type="Pfam" id="PF13557">
    <property type="entry name" value="Phenol_MetA_deg"/>
    <property type="match status" value="1"/>
</dbReference>
<name>A0A848IVW0_9BACT</name>
<dbReference type="RefSeq" id="WP_169678009.1">
    <property type="nucleotide sequence ID" value="NZ_JABBNU010000002.1"/>
</dbReference>
<dbReference type="EMBL" id="JABBNU010000002">
    <property type="protein sequence ID" value="NMM47381.1"/>
    <property type="molecule type" value="Genomic_DNA"/>
</dbReference>